<proteinExistence type="predicted"/>
<dbReference type="PANTHER" id="PTHR46033:SF65">
    <property type="entry name" value="AMINOTRANSFERASE-LIKE PLANT MOBILE DOMAIN-CONTAINING PROTEIN"/>
    <property type="match status" value="1"/>
</dbReference>
<evidence type="ECO:0000256" key="2">
    <source>
        <dbReference type="SAM" id="MobiDB-lite"/>
    </source>
</evidence>
<evidence type="ECO:0000313" key="4">
    <source>
        <dbReference type="EMBL" id="SPD32944.1"/>
    </source>
</evidence>
<dbReference type="InterPro" id="IPR019557">
    <property type="entry name" value="AminoTfrase-like_pln_mobile"/>
</dbReference>
<sequence length="767" mass="87047">MYIGLKDKWEYLGIADAILASKAPIKPDMHLITALISFWSTTSNTFVFSEGFLSPTLMDVSAMLSLPIEGIPIHHGMKCKQHSTIDIDTKGNALGYTRFMQTYKKHSTEDITFEEETCFYLFWLCKFLINSSSKRIVNYYLPIAMALANKHKLALAPFFLGFVYRAMFLFTTEPKDSIGGPLWFIQLWAYAYFPQLAPKPDPSVLSRISCYAHLFALFAYEPDHIPTFEDWFNLFSDKERVRPAPHFLPFAEAKFTCPEMFLLSQGVNPLSSSLWAHVLQTRDLVVLQNKSSGVEVYSPHFLARQFGLLQSVPIPPIFTANDPWHQRSICTNEEAEVIIAEGLSRITAAKIEPFRIISDALPLFTGWWEALMLSFNLPETLKLTRILYMQSLCKQFFLLQKDPLRVKQRAAKKATKAKKQTIKTETRTRGKRKIILPSSDSEPKEQLTRKHKQQKVEAKEKEVLEEEAPTQTKTSSCTQVFKRRSKGIVIKDSTVEKDLASALAKANQVIASQRQEITALSIKAHQDAVSIITKEIPVHLSSLEKKQKLVAKKERAIKIKQEQTLQVEAAMEAKKKDAKPLSQQPLLDTPIIKVDIEDLSEPEVDQLIKKASSVLEEMKSASKVSTSSTSKTPASPVSQGMNAIVIMRSILEPLDNLALFSESLDSKLLHISTAISNEKEIQSIQKGYDEQITAKSEFQQEFEQTLKKYEDTKQEISKVRKELQRLENVQDLTQMKLQDLIKQKDNIIDSSTEISLEEKITSLTTEV</sequence>
<gene>
    <name evidence="4" type="ORF">FSB_LOCUS60826</name>
</gene>
<feature type="domain" description="Aminotransferase-like plant mobile" evidence="3">
    <location>
        <begin position="13"/>
        <end position="319"/>
    </location>
</feature>
<dbReference type="PANTHER" id="PTHR46033">
    <property type="entry name" value="PROTEIN MAIN-LIKE 2"/>
    <property type="match status" value="1"/>
</dbReference>
<reference evidence="4" key="1">
    <citation type="submission" date="2018-02" db="EMBL/GenBank/DDBJ databases">
        <authorList>
            <person name="Cohen D.B."/>
            <person name="Kent A.D."/>
        </authorList>
    </citation>
    <scope>NUCLEOTIDE SEQUENCE</scope>
</reference>
<dbReference type="Pfam" id="PF10536">
    <property type="entry name" value="PMD"/>
    <property type="match status" value="1"/>
</dbReference>
<dbReference type="AlphaFoldDB" id="A0A2N9J8M9"/>
<accession>A0A2N9J8M9</accession>
<keyword evidence="1" id="KW-0175">Coiled coil</keyword>
<protein>
    <recommendedName>
        <fullName evidence="3">Aminotransferase-like plant mobile domain-containing protein</fullName>
    </recommendedName>
</protein>
<evidence type="ECO:0000256" key="1">
    <source>
        <dbReference type="SAM" id="Coils"/>
    </source>
</evidence>
<dbReference type="EMBL" id="OIVN01006427">
    <property type="protein sequence ID" value="SPD32944.1"/>
    <property type="molecule type" value="Genomic_DNA"/>
</dbReference>
<dbReference type="GO" id="GO:0010073">
    <property type="term" value="P:meristem maintenance"/>
    <property type="evidence" value="ECO:0007669"/>
    <property type="project" value="InterPro"/>
</dbReference>
<feature type="compositionally biased region" description="Basic and acidic residues" evidence="2">
    <location>
        <begin position="441"/>
        <end position="462"/>
    </location>
</feature>
<organism evidence="4">
    <name type="scientific">Fagus sylvatica</name>
    <name type="common">Beechnut</name>
    <dbReference type="NCBI Taxonomy" id="28930"/>
    <lineage>
        <taxon>Eukaryota</taxon>
        <taxon>Viridiplantae</taxon>
        <taxon>Streptophyta</taxon>
        <taxon>Embryophyta</taxon>
        <taxon>Tracheophyta</taxon>
        <taxon>Spermatophyta</taxon>
        <taxon>Magnoliopsida</taxon>
        <taxon>eudicotyledons</taxon>
        <taxon>Gunneridae</taxon>
        <taxon>Pentapetalae</taxon>
        <taxon>rosids</taxon>
        <taxon>fabids</taxon>
        <taxon>Fagales</taxon>
        <taxon>Fagaceae</taxon>
        <taxon>Fagus</taxon>
    </lineage>
</organism>
<dbReference type="InterPro" id="IPR044824">
    <property type="entry name" value="MAIN-like"/>
</dbReference>
<feature type="coiled-coil region" evidence="1">
    <location>
        <begin position="695"/>
        <end position="743"/>
    </location>
</feature>
<feature type="region of interest" description="Disordered" evidence="2">
    <location>
        <begin position="415"/>
        <end position="469"/>
    </location>
</feature>
<evidence type="ECO:0000259" key="3">
    <source>
        <dbReference type="Pfam" id="PF10536"/>
    </source>
</evidence>
<name>A0A2N9J8M9_FAGSY</name>